<gene>
    <name evidence="2" type="ORF">C8A04DRAFT_9629</name>
</gene>
<dbReference type="PROSITE" id="PS50011">
    <property type="entry name" value="PROTEIN_KINASE_DOM"/>
    <property type="match status" value="1"/>
</dbReference>
<dbReference type="InterPro" id="IPR000719">
    <property type="entry name" value="Prot_kinase_dom"/>
</dbReference>
<evidence type="ECO:0000313" key="2">
    <source>
        <dbReference type="EMBL" id="KAK4146657.1"/>
    </source>
</evidence>
<feature type="non-terminal residue" evidence="2">
    <location>
        <position position="1"/>
    </location>
</feature>
<keyword evidence="2" id="KW-0418">Kinase</keyword>
<dbReference type="InterPro" id="IPR001245">
    <property type="entry name" value="Ser-Thr/Tyr_kinase_cat_dom"/>
</dbReference>
<dbReference type="SUPFAM" id="SSF56112">
    <property type="entry name" value="Protein kinase-like (PK-like)"/>
    <property type="match status" value="1"/>
</dbReference>
<reference evidence="2" key="2">
    <citation type="submission" date="2023-05" db="EMBL/GenBank/DDBJ databases">
        <authorList>
            <consortium name="Lawrence Berkeley National Laboratory"/>
            <person name="Steindorff A."/>
            <person name="Hensen N."/>
            <person name="Bonometti L."/>
            <person name="Westerberg I."/>
            <person name="Brannstrom I.O."/>
            <person name="Guillou S."/>
            <person name="Cros-Aarteil S."/>
            <person name="Calhoun S."/>
            <person name="Haridas S."/>
            <person name="Kuo A."/>
            <person name="Mondo S."/>
            <person name="Pangilinan J."/>
            <person name="Riley R."/>
            <person name="Labutti K."/>
            <person name="Andreopoulos B."/>
            <person name="Lipzen A."/>
            <person name="Chen C."/>
            <person name="Yanf M."/>
            <person name="Daum C."/>
            <person name="Ng V."/>
            <person name="Clum A."/>
            <person name="Ohm R."/>
            <person name="Martin F."/>
            <person name="Silar P."/>
            <person name="Natvig D."/>
            <person name="Lalanne C."/>
            <person name="Gautier V."/>
            <person name="Ament-Velasquez S.L."/>
            <person name="Kruys A."/>
            <person name="Hutchinson M.I."/>
            <person name="Powell A.J."/>
            <person name="Barry K."/>
            <person name="Miller A.N."/>
            <person name="Grigoriev I.V."/>
            <person name="Debuchy R."/>
            <person name="Gladieux P."/>
            <person name="Thoren M.H."/>
            <person name="Johannesson H."/>
        </authorList>
    </citation>
    <scope>NUCLEOTIDE SEQUENCE</scope>
    <source>
        <strain evidence="2">CBS 141.50</strain>
    </source>
</reference>
<dbReference type="RefSeq" id="XP_062640028.1">
    <property type="nucleotide sequence ID" value="XM_062785551.1"/>
</dbReference>
<name>A0AAN6V8A2_9PEZI</name>
<sequence length="260" mass="28311">PPGARSIMGGGFSYVYIHPDRPGLVCKVPAPTPAGKKAMAIEKEIYDRLGTNHPNIVKVVDVDEYGIWMERAAYGFLRLVNEGGSAKHEHDGGVAGMELTAGDRIRWCRDVARALEYIHSKNVRHADLSGRNLPVTADKRILLCDFSGSSLDGVKAMIWAEAGFHHPDPAEYKLPTIRSEIHTLGLTIYEILAGQQPHRRVEVGALVRLIEEGKYPDVSGLPLGDVIRRCWDGRFGSAAEVGDAIASHRAAAEASQTADI</sequence>
<dbReference type="InterPro" id="IPR011009">
    <property type="entry name" value="Kinase-like_dom_sf"/>
</dbReference>
<accession>A0AAN6V8A2</accession>
<dbReference type="EMBL" id="MU853560">
    <property type="protein sequence ID" value="KAK4146657.1"/>
    <property type="molecule type" value="Genomic_DNA"/>
</dbReference>
<dbReference type="InterPro" id="IPR053235">
    <property type="entry name" value="Ser_Thr_kinase"/>
</dbReference>
<dbReference type="PANTHER" id="PTHR24361">
    <property type="entry name" value="MITOGEN-ACTIVATED KINASE KINASE KINASE"/>
    <property type="match status" value="1"/>
</dbReference>
<keyword evidence="2" id="KW-0808">Transferase</keyword>
<dbReference type="Pfam" id="PF07714">
    <property type="entry name" value="PK_Tyr_Ser-Thr"/>
    <property type="match status" value="1"/>
</dbReference>
<evidence type="ECO:0000259" key="1">
    <source>
        <dbReference type="PROSITE" id="PS50011"/>
    </source>
</evidence>
<feature type="domain" description="Protein kinase" evidence="1">
    <location>
        <begin position="1"/>
        <end position="251"/>
    </location>
</feature>
<protein>
    <submittedName>
        <fullName evidence="2">Tyrosine-protein kinase transforming protein erbB</fullName>
    </submittedName>
</protein>
<organism evidence="2 3">
    <name type="scientific">Dichotomopilus funicola</name>
    <dbReference type="NCBI Taxonomy" id="1934379"/>
    <lineage>
        <taxon>Eukaryota</taxon>
        <taxon>Fungi</taxon>
        <taxon>Dikarya</taxon>
        <taxon>Ascomycota</taxon>
        <taxon>Pezizomycotina</taxon>
        <taxon>Sordariomycetes</taxon>
        <taxon>Sordariomycetidae</taxon>
        <taxon>Sordariales</taxon>
        <taxon>Chaetomiaceae</taxon>
        <taxon>Dichotomopilus</taxon>
    </lineage>
</organism>
<comment type="caution">
    <text evidence="2">The sequence shown here is derived from an EMBL/GenBank/DDBJ whole genome shotgun (WGS) entry which is preliminary data.</text>
</comment>
<dbReference type="Gene3D" id="1.10.510.10">
    <property type="entry name" value="Transferase(Phosphotransferase) domain 1"/>
    <property type="match status" value="1"/>
</dbReference>
<dbReference type="GO" id="GO:0004674">
    <property type="term" value="F:protein serine/threonine kinase activity"/>
    <property type="evidence" value="ECO:0007669"/>
    <property type="project" value="TreeGrafter"/>
</dbReference>
<reference evidence="2" key="1">
    <citation type="journal article" date="2023" name="Mol. Phylogenet. Evol.">
        <title>Genome-scale phylogeny and comparative genomics of the fungal order Sordariales.</title>
        <authorList>
            <person name="Hensen N."/>
            <person name="Bonometti L."/>
            <person name="Westerberg I."/>
            <person name="Brannstrom I.O."/>
            <person name="Guillou S."/>
            <person name="Cros-Aarteil S."/>
            <person name="Calhoun S."/>
            <person name="Haridas S."/>
            <person name="Kuo A."/>
            <person name="Mondo S."/>
            <person name="Pangilinan J."/>
            <person name="Riley R."/>
            <person name="LaButti K."/>
            <person name="Andreopoulos B."/>
            <person name="Lipzen A."/>
            <person name="Chen C."/>
            <person name="Yan M."/>
            <person name="Daum C."/>
            <person name="Ng V."/>
            <person name="Clum A."/>
            <person name="Steindorff A."/>
            <person name="Ohm R.A."/>
            <person name="Martin F."/>
            <person name="Silar P."/>
            <person name="Natvig D.O."/>
            <person name="Lalanne C."/>
            <person name="Gautier V."/>
            <person name="Ament-Velasquez S.L."/>
            <person name="Kruys A."/>
            <person name="Hutchinson M.I."/>
            <person name="Powell A.J."/>
            <person name="Barry K."/>
            <person name="Miller A.N."/>
            <person name="Grigoriev I.V."/>
            <person name="Debuchy R."/>
            <person name="Gladieux P."/>
            <person name="Hiltunen Thoren M."/>
            <person name="Johannesson H."/>
        </authorList>
    </citation>
    <scope>NUCLEOTIDE SEQUENCE</scope>
    <source>
        <strain evidence="2">CBS 141.50</strain>
    </source>
</reference>
<dbReference type="Proteomes" id="UP001302676">
    <property type="component" value="Unassembled WGS sequence"/>
</dbReference>
<keyword evidence="3" id="KW-1185">Reference proteome</keyword>
<dbReference type="GO" id="GO:0005737">
    <property type="term" value="C:cytoplasm"/>
    <property type="evidence" value="ECO:0007669"/>
    <property type="project" value="TreeGrafter"/>
</dbReference>
<dbReference type="PANTHER" id="PTHR24361:SF613">
    <property type="entry name" value="NUCLEAR RECEPTOR-BINDING PROTEIN-RELATED"/>
    <property type="match status" value="1"/>
</dbReference>
<dbReference type="GO" id="GO:0005524">
    <property type="term" value="F:ATP binding"/>
    <property type="evidence" value="ECO:0007669"/>
    <property type="project" value="InterPro"/>
</dbReference>
<dbReference type="AlphaFoldDB" id="A0AAN6V8A2"/>
<dbReference type="GeneID" id="87822164"/>
<evidence type="ECO:0000313" key="3">
    <source>
        <dbReference type="Proteomes" id="UP001302676"/>
    </source>
</evidence>
<proteinExistence type="predicted"/>